<gene>
    <name evidence="14" type="ORF">DAPK24_054880</name>
</gene>
<dbReference type="EC" id="1.1.1.302" evidence="4"/>
<dbReference type="InterPro" id="IPR050765">
    <property type="entry name" value="Riboflavin_Biosynth_HTPR"/>
</dbReference>
<dbReference type="PANTHER" id="PTHR38011">
    <property type="entry name" value="DIHYDROFOLATE REDUCTASE FAMILY PROTEIN (AFU_ORTHOLOGUE AFUA_8G06820)"/>
    <property type="match status" value="1"/>
</dbReference>
<evidence type="ECO:0000256" key="1">
    <source>
        <dbReference type="ARBA" id="ARBA00003555"/>
    </source>
</evidence>
<evidence type="ECO:0000313" key="15">
    <source>
        <dbReference type="Proteomes" id="UP001378960"/>
    </source>
</evidence>
<keyword evidence="15" id="KW-1185">Reference proteome</keyword>
<evidence type="ECO:0000256" key="11">
    <source>
        <dbReference type="ARBA" id="ARBA00047550"/>
    </source>
</evidence>
<dbReference type="PANTHER" id="PTHR38011:SF7">
    <property type="entry name" value="2,5-DIAMINO-6-RIBOSYLAMINO-4(3H)-PYRIMIDINONE 5'-PHOSPHATE REDUCTASE"/>
    <property type="match status" value="1"/>
</dbReference>
<keyword evidence="7" id="KW-0521">NADP</keyword>
<feature type="domain" description="Bacterial bifunctional deaminase-reductase C-terminal" evidence="13">
    <location>
        <begin position="29"/>
        <end position="237"/>
    </location>
</feature>
<evidence type="ECO:0000256" key="8">
    <source>
        <dbReference type="ARBA" id="ARBA00023002"/>
    </source>
</evidence>
<evidence type="ECO:0000256" key="2">
    <source>
        <dbReference type="ARBA" id="ARBA00005104"/>
    </source>
</evidence>
<evidence type="ECO:0000313" key="14">
    <source>
        <dbReference type="EMBL" id="GMM48890.1"/>
    </source>
</evidence>
<dbReference type="Gene3D" id="3.40.430.10">
    <property type="entry name" value="Dihydrofolate Reductase, subunit A"/>
    <property type="match status" value="1"/>
</dbReference>
<dbReference type="InterPro" id="IPR024072">
    <property type="entry name" value="DHFR-like_dom_sf"/>
</dbReference>
<dbReference type="SUPFAM" id="SSF53597">
    <property type="entry name" value="Dihydrofolate reductase-like"/>
    <property type="match status" value="1"/>
</dbReference>
<evidence type="ECO:0000256" key="3">
    <source>
        <dbReference type="ARBA" id="ARBA00009723"/>
    </source>
</evidence>
<comment type="caution">
    <text evidence="14">The sequence shown here is derived from an EMBL/GenBank/DDBJ whole genome shotgun (WGS) entry which is preliminary data.</text>
</comment>
<keyword evidence="6" id="KW-0686">Riboflavin biosynthesis</keyword>
<dbReference type="Pfam" id="PF01872">
    <property type="entry name" value="RibD_C"/>
    <property type="match status" value="1"/>
</dbReference>
<evidence type="ECO:0000256" key="7">
    <source>
        <dbReference type="ARBA" id="ARBA00022857"/>
    </source>
</evidence>
<name>A0AAV5RBX8_PICKL</name>
<organism evidence="14 15">
    <name type="scientific">Pichia kluyveri</name>
    <name type="common">Yeast</name>
    <dbReference type="NCBI Taxonomy" id="36015"/>
    <lineage>
        <taxon>Eukaryota</taxon>
        <taxon>Fungi</taxon>
        <taxon>Dikarya</taxon>
        <taxon>Ascomycota</taxon>
        <taxon>Saccharomycotina</taxon>
        <taxon>Pichiomycetes</taxon>
        <taxon>Pichiales</taxon>
        <taxon>Pichiaceae</taxon>
        <taxon>Pichia</taxon>
    </lineage>
</organism>
<comment type="catalytic activity">
    <reaction evidence="12">
        <text>2,5-diamino-6-(1-D-ribitylamino)pyrimidin-4(3H)-one 5'-phosphate + NADP(+) = 2,5-diamino-6-(1-D-ribosylamino)pyrimidin-4(3H)-one 5'-phosphate + NADPH + H(+)</text>
        <dbReference type="Rhea" id="RHEA:27278"/>
        <dbReference type="ChEBI" id="CHEBI:15378"/>
        <dbReference type="ChEBI" id="CHEBI:57783"/>
        <dbReference type="ChEBI" id="CHEBI:58349"/>
        <dbReference type="ChEBI" id="CHEBI:58890"/>
        <dbReference type="ChEBI" id="CHEBI:59545"/>
        <dbReference type="EC" id="1.1.1.302"/>
    </reaction>
</comment>
<accession>A0AAV5RBX8</accession>
<comment type="similarity">
    <text evidence="3">Belongs to the HTP reductase family.</text>
</comment>
<evidence type="ECO:0000256" key="10">
    <source>
        <dbReference type="ARBA" id="ARBA00031630"/>
    </source>
</evidence>
<protein>
    <recommendedName>
        <fullName evidence="5">2,5-diamino-6-ribosylamino-4(3H)-pyrimidinone 5'-phosphate reductase</fullName>
        <ecNumber evidence="4">1.1.1.302</ecNumber>
    </recommendedName>
    <alternativeName>
        <fullName evidence="10">2,5-diamino-6-(5-phospho-D-ribosylamino)pyrimidin-4(3H)-one reductase</fullName>
    </alternativeName>
    <alternativeName>
        <fullName evidence="9">2,5-diamino-6-ribitylamino-4(3H)-pyrimidinone 5'-phosphate synthase</fullName>
    </alternativeName>
</protein>
<dbReference type="EMBL" id="BTGB01000009">
    <property type="protein sequence ID" value="GMM48890.1"/>
    <property type="molecule type" value="Genomic_DNA"/>
</dbReference>
<evidence type="ECO:0000259" key="13">
    <source>
        <dbReference type="Pfam" id="PF01872"/>
    </source>
</evidence>
<proteinExistence type="inferred from homology"/>
<evidence type="ECO:0000256" key="5">
    <source>
        <dbReference type="ARBA" id="ARBA00015035"/>
    </source>
</evidence>
<dbReference type="GO" id="GO:0008703">
    <property type="term" value="F:5-amino-6-(5-phosphoribosylamino)uracil reductase activity"/>
    <property type="evidence" value="ECO:0007669"/>
    <property type="project" value="InterPro"/>
</dbReference>
<evidence type="ECO:0000256" key="4">
    <source>
        <dbReference type="ARBA" id="ARBA00012851"/>
    </source>
</evidence>
<dbReference type="AlphaFoldDB" id="A0AAV5RBX8"/>
<dbReference type="GO" id="GO:0009231">
    <property type="term" value="P:riboflavin biosynthetic process"/>
    <property type="evidence" value="ECO:0007669"/>
    <property type="project" value="UniProtKB-KW"/>
</dbReference>
<evidence type="ECO:0000256" key="12">
    <source>
        <dbReference type="ARBA" id="ARBA00049020"/>
    </source>
</evidence>
<evidence type="ECO:0000256" key="6">
    <source>
        <dbReference type="ARBA" id="ARBA00022619"/>
    </source>
</evidence>
<comment type="function">
    <text evidence="1">Catalyzes an early step in riboflavin biosynthesis, the NADPH-dependent reduction of the ribose side chain of 2,5-diamino-6-ribosylamino-4(3H)-pyrimidinone 5'-phosphate, yielding 2,5-diamino-6-ribitylamino-4(3H)-pyrimidinone 5'-phosphate.</text>
</comment>
<evidence type="ECO:0000256" key="9">
    <source>
        <dbReference type="ARBA" id="ARBA00030073"/>
    </source>
</evidence>
<reference evidence="14 15" key="1">
    <citation type="journal article" date="2023" name="Elife">
        <title>Identification of key yeast species and microbe-microbe interactions impacting larval growth of Drosophila in the wild.</title>
        <authorList>
            <person name="Mure A."/>
            <person name="Sugiura Y."/>
            <person name="Maeda R."/>
            <person name="Honda K."/>
            <person name="Sakurai N."/>
            <person name="Takahashi Y."/>
            <person name="Watada M."/>
            <person name="Katoh T."/>
            <person name="Gotoh A."/>
            <person name="Gotoh Y."/>
            <person name="Taniguchi I."/>
            <person name="Nakamura K."/>
            <person name="Hayashi T."/>
            <person name="Katayama T."/>
            <person name="Uemura T."/>
            <person name="Hattori Y."/>
        </authorList>
    </citation>
    <scope>NUCLEOTIDE SEQUENCE [LARGE SCALE GENOMIC DNA]</scope>
    <source>
        <strain evidence="14 15">PK-24</strain>
    </source>
</reference>
<keyword evidence="8" id="KW-0560">Oxidoreductase</keyword>
<comment type="pathway">
    <text evidence="2">Cofactor biosynthesis; riboflavin biosynthesis.</text>
</comment>
<sequence>MSLHPIDESLFPVLKPYLSSNSIHRHRRRHVTLTYAQSIDSKIAAGKGLRTHISHEETKTMTHYIRSFHDSLVIGIGTLLADNPSLNCRYGEGNRITPIIIDPTFKSMEIFSKESKVEKYKLVENYLNGSGNKPVIVISDDIEVSDDRFNCDIVRIRRNNGDGKLSWNSILNQCEDQFGLHKFMIEGGAYIINDLLLCPDIVDSLIITIGPVFLGENGVSVSPKTPLSLKDVIWWKGISDSVMCSKLK</sequence>
<comment type="catalytic activity">
    <reaction evidence="11">
        <text>2,5-diamino-6-(1-D-ribitylamino)pyrimidin-4(3H)-one 5'-phosphate + NAD(+) = 2,5-diamino-6-(1-D-ribosylamino)pyrimidin-4(3H)-one 5'-phosphate + NADH + H(+)</text>
        <dbReference type="Rhea" id="RHEA:27274"/>
        <dbReference type="ChEBI" id="CHEBI:15378"/>
        <dbReference type="ChEBI" id="CHEBI:57540"/>
        <dbReference type="ChEBI" id="CHEBI:57945"/>
        <dbReference type="ChEBI" id="CHEBI:58890"/>
        <dbReference type="ChEBI" id="CHEBI:59545"/>
        <dbReference type="EC" id="1.1.1.302"/>
    </reaction>
</comment>
<dbReference type="InterPro" id="IPR002734">
    <property type="entry name" value="RibDG_C"/>
</dbReference>
<dbReference type="Proteomes" id="UP001378960">
    <property type="component" value="Unassembled WGS sequence"/>
</dbReference>